<reference evidence="2" key="1">
    <citation type="submission" date="2016-06" db="EMBL/GenBank/DDBJ databases">
        <title>Parallel loss of symbiosis genes in relatives of nitrogen-fixing non-legume Parasponia.</title>
        <authorList>
            <person name="Van Velzen R."/>
            <person name="Holmer R."/>
            <person name="Bu F."/>
            <person name="Rutten L."/>
            <person name="Van Zeijl A."/>
            <person name="Liu W."/>
            <person name="Santuari L."/>
            <person name="Cao Q."/>
            <person name="Sharma T."/>
            <person name="Shen D."/>
            <person name="Roswanjaya Y."/>
            <person name="Wardhani T."/>
            <person name="Kalhor M.S."/>
            <person name="Jansen J."/>
            <person name="Van den Hoogen J."/>
            <person name="Gungor B."/>
            <person name="Hartog M."/>
            <person name="Hontelez J."/>
            <person name="Verver J."/>
            <person name="Yang W.-C."/>
            <person name="Schijlen E."/>
            <person name="Repin R."/>
            <person name="Schilthuizen M."/>
            <person name="Schranz E."/>
            <person name="Heidstra R."/>
            <person name="Miyata K."/>
            <person name="Fedorova E."/>
            <person name="Kohlen W."/>
            <person name="Bisseling T."/>
            <person name="Smit S."/>
            <person name="Geurts R."/>
        </authorList>
    </citation>
    <scope>NUCLEOTIDE SEQUENCE [LARGE SCALE GENOMIC DNA]</scope>
    <source>
        <strain evidence="2">cv. WU1-14</strain>
    </source>
</reference>
<comment type="caution">
    <text evidence="1">The sequence shown here is derived from an EMBL/GenBank/DDBJ whole genome shotgun (WGS) entry which is preliminary data.</text>
</comment>
<name>A0A2P5AR20_PARAD</name>
<dbReference type="EMBL" id="JXTB01000481">
    <property type="protein sequence ID" value="PON38921.1"/>
    <property type="molecule type" value="Genomic_DNA"/>
</dbReference>
<evidence type="ECO:0000313" key="2">
    <source>
        <dbReference type="Proteomes" id="UP000237105"/>
    </source>
</evidence>
<organism evidence="1 2">
    <name type="scientific">Parasponia andersonii</name>
    <name type="common">Sponia andersonii</name>
    <dbReference type="NCBI Taxonomy" id="3476"/>
    <lineage>
        <taxon>Eukaryota</taxon>
        <taxon>Viridiplantae</taxon>
        <taxon>Streptophyta</taxon>
        <taxon>Embryophyta</taxon>
        <taxon>Tracheophyta</taxon>
        <taxon>Spermatophyta</taxon>
        <taxon>Magnoliopsida</taxon>
        <taxon>eudicotyledons</taxon>
        <taxon>Gunneridae</taxon>
        <taxon>Pentapetalae</taxon>
        <taxon>rosids</taxon>
        <taxon>fabids</taxon>
        <taxon>Rosales</taxon>
        <taxon>Cannabaceae</taxon>
        <taxon>Parasponia</taxon>
    </lineage>
</organism>
<accession>A0A2P5AR20</accession>
<gene>
    <name evidence="1" type="ORF">PanWU01x14_308960</name>
</gene>
<keyword evidence="2" id="KW-1185">Reference proteome</keyword>
<protein>
    <submittedName>
        <fullName evidence="1">Uncharacterized protein</fullName>
    </submittedName>
</protein>
<evidence type="ECO:0000313" key="1">
    <source>
        <dbReference type="EMBL" id="PON38921.1"/>
    </source>
</evidence>
<dbReference type="AlphaFoldDB" id="A0A2P5AR20"/>
<sequence length="149" mass="16391">MALASNVLRVIFSKWYFGWSLDESRNNIPLNLEAEIPKRAVATRSKIWDSASSKLDLQSLCPLSFFCISALTARSRGSPVEQRTLPHPKSLVVAETVLAAQQSSAQKSSADSDELGDEEGLVKLDATLLEVYWAAVIHLVENPDYVQDG</sequence>
<proteinExistence type="predicted"/>
<dbReference type="Proteomes" id="UP000237105">
    <property type="component" value="Unassembled WGS sequence"/>
</dbReference>